<dbReference type="InterPro" id="IPR045851">
    <property type="entry name" value="AMP-bd_C_sf"/>
</dbReference>
<protein>
    <submittedName>
        <fullName evidence="4">Benzoate--CoA ligase</fullName>
        <ecNumber evidence="4">6.2.1.25</ecNumber>
    </submittedName>
</protein>
<dbReference type="AlphaFoldDB" id="A0A3B0M3E2"/>
<dbReference type="InterPro" id="IPR042099">
    <property type="entry name" value="ANL_N_sf"/>
</dbReference>
<dbReference type="PANTHER" id="PTHR43352">
    <property type="entry name" value="ACETYL-COA SYNTHETASE"/>
    <property type="match status" value="1"/>
</dbReference>
<dbReference type="Proteomes" id="UP000272908">
    <property type="component" value="Unassembled WGS sequence"/>
</dbReference>
<accession>A0A3B0M3E2</accession>
<dbReference type="GO" id="GO:0018858">
    <property type="term" value="F:benzoate-CoA ligase activity"/>
    <property type="evidence" value="ECO:0007669"/>
    <property type="project" value="UniProtKB-EC"/>
</dbReference>
<evidence type="ECO:0000259" key="2">
    <source>
        <dbReference type="Pfam" id="PF00501"/>
    </source>
</evidence>
<feature type="domain" description="AMP-binding enzyme C-terminal" evidence="3">
    <location>
        <begin position="400"/>
        <end position="473"/>
    </location>
</feature>
<dbReference type="PANTHER" id="PTHR43352:SF1">
    <property type="entry name" value="ANTHRANILATE--COA LIGASE"/>
    <property type="match status" value="1"/>
</dbReference>
<dbReference type="Pfam" id="PF00501">
    <property type="entry name" value="AMP-binding"/>
    <property type="match status" value="1"/>
</dbReference>
<evidence type="ECO:0000313" key="4">
    <source>
        <dbReference type="EMBL" id="SUZ30662.1"/>
    </source>
</evidence>
<dbReference type="Pfam" id="PF13193">
    <property type="entry name" value="AMP-binding_C"/>
    <property type="match status" value="1"/>
</dbReference>
<organism evidence="4 5">
    <name type="scientific">Roseinatronobacter ekhonensis</name>
    <dbReference type="NCBI Taxonomy" id="254356"/>
    <lineage>
        <taxon>Bacteria</taxon>
        <taxon>Pseudomonadati</taxon>
        <taxon>Pseudomonadota</taxon>
        <taxon>Alphaproteobacteria</taxon>
        <taxon>Rhodobacterales</taxon>
        <taxon>Paracoccaceae</taxon>
        <taxon>Roseinatronobacter</taxon>
    </lineage>
</organism>
<keyword evidence="1 4" id="KW-0436">Ligase</keyword>
<dbReference type="EMBL" id="UIHC01000003">
    <property type="protein sequence ID" value="SUZ30662.1"/>
    <property type="molecule type" value="Genomic_DNA"/>
</dbReference>
<dbReference type="InterPro" id="IPR025110">
    <property type="entry name" value="AMP-bd_C"/>
</dbReference>
<dbReference type="Gene3D" id="3.40.50.12780">
    <property type="entry name" value="N-terminal domain of ligase-like"/>
    <property type="match status" value="1"/>
</dbReference>
<name>A0A3B0M3E2_9RHOB</name>
<keyword evidence="5" id="KW-1185">Reference proteome</keyword>
<dbReference type="Gene3D" id="3.30.300.30">
    <property type="match status" value="1"/>
</dbReference>
<evidence type="ECO:0000259" key="3">
    <source>
        <dbReference type="Pfam" id="PF13193"/>
    </source>
</evidence>
<sequence length="490" mass="52295">MTDNCPAPFNMAAYVLAAGALTPDKIALEILRASGAERWSFARLESAVRGTGTGLAALGLPPGARVLLRLGNSVDFPLAYLGALAVGLVPVPTSTALTAPEITTMARALSPALVIAAEGVALPDHPAPVLTLNALRAMRDLPPCDYDMGPPDRAGYIVFTSGSGGRPRAVVHAHRAVWARRMMWGGWYGLRRDDRMMHAGAFNWTYTLGTGLMDPWAIGATALVCEPGAPLGLLMRRHDATIFAAVPGVYRQLLDRARMRALPRLRHGLSAGEKLPDSTRAAWNAATGTRIYEALGMSECSTYISGSPARPAPEGALGYPQAGRRVTVLNGDDGILAIHRSDPGLMLGYLGPDGAPHLPLQDDWFVTGDRVKQAPDGAITYLGRDDDMMNAGGFRVSPLEVEHALAAHPALDDLAVTDVEIRPGVWIIAAFYTAASAVDDAALMGFAAERLARYKQPRLYRHLPTLPRGANGKLSRRALRAQIKADDDRA</sequence>
<dbReference type="SUPFAM" id="SSF56801">
    <property type="entry name" value="Acetyl-CoA synthetase-like"/>
    <property type="match status" value="1"/>
</dbReference>
<evidence type="ECO:0000256" key="1">
    <source>
        <dbReference type="ARBA" id="ARBA00022598"/>
    </source>
</evidence>
<dbReference type="GO" id="GO:0044550">
    <property type="term" value="P:secondary metabolite biosynthetic process"/>
    <property type="evidence" value="ECO:0007669"/>
    <property type="project" value="TreeGrafter"/>
</dbReference>
<reference evidence="5" key="1">
    <citation type="submission" date="2018-08" db="EMBL/GenBank/DDBJ databases">
        <authorList>
            <person name="Rodrigo-Torres L."/>
            <person name="Arahal R. D."/>
            <person name="Lucena T."/>
        </authorList>
    </citation>
    <scope>NUCLEOTIDE SEQUENCE [LARGE SCALE GENOMIC DNA]</scope>
    <source>
        <strain evidence="5">CECT 7235</strain>
    </source>
</reference>
<proteinExistence type="predicted"/>
<feature type="domain" description="AMP-dependent synthetase/ligase" evidence="2">
    <location>
        <begin position="20"/>
        <end position="350"/>
    </location>
</feature>
<dbReference type="InterPro" id="IPR000873">
    <property type="entry name" value="AMP-dep_synth/lig_dom"/>
</dbReference>
<evidence type="ECO:0000313" key="5">
    <source>
        <dbReference type="Proteomes" id="UP000272908"/>
    </source>
</evidence>
<dbReference type="EC" id="6.2.1.25" evidence="4"/>
<dbReference type="RefSeq" id="WP_121092980.1">
    <property type="nucleotide sequence ID" value="NZ_UIHC01000003.1"/>
</dbReference>
<gene>
    <name evidence="4" type="primary">bclA_1</name>
    <name evidence="4" type="ORF">ROE7235_00388</name>
</gene>
<dbReference type="OrthoDB" id="9803968at2"/>